<evidence type="ECO:0000256" key="1">
    <source>
        <dbReference type="SAM" id="MobiDB-lite"/>
    </source>
</evidence>
<reference evidence="2 3" key="1">
    <citation type="submission" date="2023-02" db="EMBL/GenBank/DDBJ databases">
        <title>LHISI_Scaffold_Assembly.</title>
        <authorList>
            <person name="Stuart O.P."/>
            <person name="Cleave R."/>
            <person name="Magrath M.J.L."/>
            <person name="Mikheyev A.S."/>
        </authorList>
    </citation>
    <scope>NUCLEOTIDE SEQUENCE [LARGE SCALE GENOMIC DNA]</scope>
    <source>
        <strain evidence="2">Daus_M_001</strain>
        <tissue evidence="2">Leg muscle</tissue>
    </source>
</reference>
<feature type="compositionally biased region" description="Basic and acidic residues" evidence="1">
    <location>
        <begin position="81"/>
        <end position="97"/>
    </location>
</feature>
<proteinExistence type="predicted"/>
<evidence type="ECO:0000313" key="3">
    <source>
        <dbReference type="Proteomes" id="UP001159363"/>
    </source>
</evidence>
<dbReference type="Proteomes" id="UP001159363">
    <property type="component" value="Chromosome 7"/>
</dbReference>
<feature type="region of interest" description="Disordered" evidence="1">
    <location>
        <begin position="198"/>
        <end position="217"/>
    </location>
</feature>
<gene>
    <name evidence="2" type="ORF">PR048_021855</name>
</gene>
<keyword evidence="3" id="KW-1185">Reference proteome</keyword>
<accession>A0ABQ9GZM3</accession>
<feature type="region of interest" description="Disordered" evidence="1">
    <location>
        <begin position="73"/>
        <end position="105"/>
    </location>
</feature>
<feature type="compositionally biased region" description="Polar residues" evidence="1">
    <location>
        <begin position="685"/>
        <end position="695"/>
    </location>
</feature>
<dbReference type="EMBL" id="JARBHB010000008">
    <property type="protein sequence ID" value="KAJ8877401.1"/>
    <property type="molecule type" value="Genomic_DNA"/>
</dbReference>
<name>A0ABQ9GZM3_9NEOP</name>
<sequence length="774" mass="87064">MLSNIAYLKLAYKVSVLGKRKDGSTARLARRSDEALGLRVSVARIAPSLLDLERAEFWAALNIEYLRAYEGETSEMSMEQAPERRSGGNQEIPEKTRRPATSSTRISHLWETERGQQIRAVGSGNNALLDTPLGQYQISTRGHCQRITFRETQSAGEPSLAKKGGGGGERELPEKSRRTSGIVRHDSYVRKIRERTGRGLNPAHLGGRRSRKNRSATAAQWPLNYRPPARMHRVEFAQLKVYGAFFLGPSLQRCEDIVHHGPDYPERLVLEKVCSSERAKPGHGQIKRSTPMQHPHTSTMQLAVGEKYDSTDYIIKTEILHALHVGAMKRLGMHVSVAQVMLNTSRANTANPCEFCSERPRNFHISFARAVLELSLQSVNPLLWQTGCCWVPTLIRATECHSITNGRRGIGGAARLRKRGRQSVGHLYPSPHRGHRRRRVLPPLTDFELQWRETTTREEKIHHEGDPEAFSDRHPNSWTGETGDPRENPQTSCIVRRDSYMRVSVSYPAGNRIRGDRCSHRDRYHVKYVKRLHFLTRHKGGNTRHWKTPDARPRVPSRAGFNLAPCWTQSVSVCAAQCLSVYHQNWTGRAQPYEGIVPHDGAGRPFFAGISRFPSPCITALLHAYLASPVSALKTSILRCRPYRSLASRPWSREEEVRGGGGGSIRLLRAARSSPLHWDLRHGPSSLSGGKNNRSVSHESGRRLTSLGRYSLSVGEVKTYALVFPSGRHNNVQVRGGDKPPPPDCLQKTKRNYSELQFRLLRTPGLRLEPVTQC</sequence>
<feature type="region of interest" description="Disordered" evidence="1">
    <location>
        <begin position="456"/>
        <end position="493"/>
    </location>
</feature>
<feature type="compositionally biased region" description="Basic and acidic residues" evidence="1">
    <location>
        <begin position="456"/>
        <end position="475"/>
    </location>
</feature>
<feature type="region of interest" description="Disordered" evidence="1">
    <location>
        <begin position="679"/>
        <end position="702"/>
    </location>
</feature>
<feature type="region of interest" description="Disordered" evidence="1">
    <location>
        <begin position="151"/>
        <end position="180"/>
    </location>
</feature>
<comment type="caution">
    <text evidence="2">The sequence shown here is derived from an EMBL/GenBank/DDBJ whole genome shotgun (WGS) entry which is preliminary data.</text>
</comment>
<feature type="compositionally biased region" description="Basic and acidic residues" evidence="1">
    <location>
        <begin position="168"/>
        <end position="180"/>
    </location>
</feature>
<evidence type="ECO:0000313" key="2">
    <source>
        <dbReference type="EMBL" id="KAJ8877401.1"/>
    </source>
</evidence>
<protein>
    <submittedName>
        <fullName evidence="2">Uncharacterized protein</fullName>
    </submittedName>
</protein>
<organism evidence="2 3">
    <name type="scientific">Dryococelus australis</name>
    <dbReference type="NCBI Taxonomy" id="614101"/>
    <lineage>
        <taxon>Eukaryota</taxon>
        <taxon>Metazoa</taxon>
        <taxon>Ecdysozoa</taxon>
        <taxon>Arthropoda</taxon>
        <taxon>Hexapoda</taxon>
        <taxon>Insecta</taxon>
        <taxon>Pterygota</taxon>
        <taxon>Neoptera</taxon>
        <taxon>Polyneoptera</taxon>
        <taxon>Phasmatodea</taxon>
        <taxon>Verophasmatodea</taxon>
        <taxon>Anareolatae</taxon>
        <taxon>Phasmatidae</taxon>
        <taxon>Eurycanthinae</taxon>
        <taxon>Dryococelus</taxon>
    </lineage>
</organism>